<accession>A0A655AWD2</accession>
<dbReference type="EMBL" id="CNFU01002690">
    <property type="protein sequence ID" value="CKU51498.1"/>
    <property type="molecule type" value="Genomic_DNA"/>
</dbReference>
<name>A0A655AWD2_MYCTX</name>
<evidence type="ECO:0000259" key="1">
    <source>
        <dbReference type="Pfam" id="PF20258"/>
    </source>
</evidence>
<dbReference type="AlphaFoldDB" id="A0A655AWD2"/>
<dbReference type="Pfam" id="PF20258">
    <property type="entry name" value="tRNA_Me_trans_C"/>
    <property type="match status" value="1"/>
</dbReference>
<dbReference type="InterPro" id="IPR046885">
    <property type="entry name" value="MnmA-like_C"/>
</dbReference>
<dbReference type="GO" id="GO:0032259">
    <property type="term" value="P:methylation"/>
    <property type="evidence" value="ECO:0007669"/>
    <property type="project" value="UniProtKB-KW"/>
</dbReference>
<dbReference type="GO" id="GO:0004808">
    <property type="term" value="F:tRNA (5-methylaminomethyl-2-thiouridylate)(34)-methyltransferase activity"/>
    <property type="evidence" value="ECO:0007669"/>
    <property type="project" value="UniProtKB-EC"/>
</dbReference>
<keyword evidence="2" id="KW-0489">Methyltransferase</keyword>
<protein>
    <submittedName>
        <fullName evidence="2">tRNA (5-methylaminomethyl-2-thiouridylate)-methyltransferase TRMU</fullName>
        <ecNumber evidence="2">2.1.1.61</ecNumber>
    </submittedName>
</protein>
<dbReference type="Proteomes" id="UP000049023">
    <property type="component" value="Unassembled WGS sequence"/>
</dbReference>
<dbReference type="EC" id="2.1.1.61" evidence="2"/>
<gene>
    <name evidence="2" type="primary">trmU</name>
    <name evidence="2" type="ORF">ERS027661_05031</name>
</gene>
<sequence>MQLHAPLRGVARGQTLVLYRPDPAGDEVLGSATIAGASGLSTGGNPGA</sequence>
<evidence type="ECO:0000313" key="3">
    <source>
        <dbReference type="Proteomes" id="UP000049023"/>
    </source>
</evidence>
<organism evidence="2 3">
    <name type="scientific">Mycobacterium tuberculosis</name>
    <dbReference type="NCBI Taxonomy" id="1773"/>
    <lineage>
        <taxon>Bacteria</taxon>
        <taxon>Bacillati</taxon>
        <taxon>Actinomycetota</taxon>
        <taxon>Actinomycetes</taxon>
        <taxon>Mycobacteriales</taxon>
        <taxon>Mycobacteriaceae</taxon>
        <taxon>Mycobacterium</taxon>
        <taxon>Mycobacterium tuberculosis complex</taxon>
    </lineage>
</organism>
<feature type="domain" description="tRNA-specific 2-thiouridylase MnmA-like C-terminal" evidence="1">
    <location>
        <begin position="2"/>
        <end position="34"/>
    </location>
</feature>
<proteinExistence type="predicted"/>
<reference evidence="2 3" key="1">
    <citation type="submission" date="2015-03" db="EMBL/GenBank/DDBJ databases">
        <authorList>
            <consortium name="Pathogen Informatics"/>
        </authorList>
    </citation>
    <scope>NUCLEOTIDE SEQUENCE [LARGE SCALE GENOMIC DNA]</scope>
    <source>
        <strain evidence="2 3">Bir 187</strain>
    </source>
</reference>
<dbReference type="Gene3D" id="2.40.30.10">
    <property type="entry name" value="Translation factors"/>
    <property type="match status" value="1"/>
</dbReference>
<evidence type="ECO:0000313" key="2">
    <source>
        <dbReference type="EMBL" id="CKU51498.1"/>
    </source>
</evidence>
<keyword evidence="2" id="KW-0808">Transferase</keyword>